<comment type="caution">
    <text evidence="8">The sequence shown here is derived from an EMBL/GenBank/DDBJ whole genome shotgun (WGS) entry which is preliminary data.</text>
</comment>
<dbReference type="AlphaFoldDB" id="W1V4X6"/>
<dbReference type="EC" id="4.1.1.49" evidence="3"/>
<keyword evidence="8" id="KW-0670">Pyruvate</keyword>
<name>W1V4X6_9FIRM</name>
<comment type="catalytic activity">
    <reaction evidence="7">
        <text>oxaloacetate + ATP = phosphoenolpyruvate + ADP + CO2</text>
        <dbReference type="Rhea" id="RHEA:18617"/>
        <dbReference type="ChEBI" id="CHEBI:16452"/>
        <dbReference type="ChEBI" id="CHEBI:16526"/>
        <dbReference type="ChEBI" id="CHEBI:30616"/>
        <dbReference type="ChEBI" id="CHEBI:58702"/>
        <dbReference type="ChEBI" id="CHEBI:456216"/>
        <dbReference type="EC" id="4.1.1.49"/>
    </reaction>
</comment>
<evidence type="ECO:0000256" key="7">
    <source>
        <dbReference type="ARBA" id="ARBA00047371"/>
    </source>
</evidence>
<dbReference type="UniPathway" id="UPA00138"/>
<dbReference type="GO" id="GO:0016301">
    <property type="term" value="F:kinase activity"/>
    <property type="evidence" value="ECO:0007669"/>
    <property type="project" value="UniProtKB-KW"/>
</dbReference>
<evidence type="ECO:0000313" key="9">
    <source>
        <dbReference type="Proteomes" id="UP000018855"/>
    </source>
</evidence>
<accession>W1V4X6</accession>
<gene>
    <name evidence="8" type="ORF">Q619_VDC00523G0033</name>
</gene>
<keyword evidence="8" id="KW-0418">Kinase</keyword>
<evidence type="ECO:0000256" key="6">
    <source>
        <dbReference type="ARBA" id="ARBA00023239"/>
    </source>
</evidence>
<proteinExistence type="inferred from homology"/>
<dbReference type="Proteomes" id="UP000018855">
    <property type="component" value="Unassembled WGS sequence"/>
</dbReference>
<evidence type="ECO:0000256" key="2">
    <source>
        <dbReference type="ARBA" id="ARBA00006052"/>
    </source>
</evidence>
<dbReference type="PATRIC" id="fig|1403949.3.peg.655"/>
<comment type="pathway">
    <text evidence="1">Carbohydrate biosynthesis; gluconeogenesis.</text>
</comment>
<keyword evidence="5" id="KW-0067">ATP-binding</keyword>
<dbReference type="GO" id="GO:0006094">
    <property type="term" value="P:gluconeogenesis"/>
    <property type="evidence" value="ECO:0007669"/>
    <property type="project" value="UniProtKB-UniPathway"/>
</dbReference>
<reference evidence="8 9" key="1">
    <citation type="submission" date="2013-12" db="EMBL/GenBank/DDBJ databases">
        <title>A Varibaculum cambriense genome reconstructed from a premature infant gut community with otherwise low bacterial novelty that shifts toward anaerobic metabolism during the third week of life.</title>
        <authorList>
            <person name="Brown C.T."/>
            <person name="Sharon I."/>
            <person name="Thomas B.C."/>
            <person name="Castelle C.J."/>
            <person name="Morowitz M.J."/>
            <person name="Banfield J.F."/>
        </authorList>
    </citation>
    <scope>NUCLEOTIDE SEQUENCE [LARGE SCALE GENOMIC DNA]</scope>
    <source>
        <strain evidence="9">DORA_11</strain>
    </source>
</reference>
<dbReference type="InterPro" id="IPR001272">
    <property type="entry name" value="PEP_carboxykinase_ATP"/>
</dbReference>
<evidence type="ECO:0000256" key="1">
    <source>
        <dbReference type="ARBA" id="ARBA00004742"/>
    </source>
</evidence>
<sequence length="586" mass="66487">MYTNLTEKGKIENNESICLSSVFIYNITFTSEIANIFKGEDLDTMSTRRVWKQSEIKTNPLFSMMRSTIETAFYGNNVTPVTSVAQAYQLASEEPGVIILDMPVFKPLEQGLPADAKVLVTNDGKTTGRYAKARRIIGDEGIDEVELANIARDAVYDSRSKEWISAESIVGLDKKFTARAHLMIPKDHASILYSWLMNFKFFDAAVKEFYNDSVEIPEGDIYIYSDPDYVVPGHPGGLAIFDPAHNCAMILGMRYFGEHKKGTLTLAWSLANRFDYVACHGGMKRYNLEDGKSYTIGVFGLSGSGKSTLTHEKHDGRYDISILHDDAYIINTEDLSSIALEPTYFDKMQDYPVEHPANEFLLTLQNVGVTMDEDGRKVVLAEDVRNSNGRAIKSQFWTDNRVNYVGEPVNAIVWLMKDKTLPPILKISDPVLASTMGATLATRRSTAEKLDAHVDPNALVIEPYANPFRTYPLVRDYESYKKLFSKCGVECYIMNTGFFLENKIPKEVTLDLLERLVEGTLEFKPFCEYENLSYVEVPGFEPPFEVREYHHQLHQAFEFRYDYVEKLKGHKNELPQEVLDVLKSLM</sequence>
<evidence type="ECO:0000256" key="4">
    <source>
        <dbReference type="ARBA" id="ARBA00022741"/>
    </source>
</evidence>
<evidence type="ECO:0000256" key="5">
    <source>
        <dbReference type="ARBA" id="ARBA00022840"/>
    </source>
</evidence>
<dbReference type="SUPFAM" id="SSF53795">
    <property type="entry name" value="PEP carboxykinase-like"/>
    <property type="match status" value="1"/>
</dbReference>
<keyword evidence="4" id="KW-0547">Nucleotide-binding</keyword>
<dbReference type="InterPro" id="IPR013035">
    <property type="entry name" value="PEP_carboxykinase_C"/>
</dbReference>
<dbReference type="GO" id="GO:0004612">
    <property type="term" value="F:phosphoenolpyruvate carboxykinase (ATP) activity"/>
    <property type="evidence" value="ECO:0007669"/>
    <property type="project" value="UniProtKB-EC"/>
</dbReference>
<keyword evidence="8" id="KW-0808">Transferase</keyword>
<keyword evidence="6" id="KW-0456">Lyase</keyword>
<evidence type="ECO:0000256" key="3">
    <source>
        <dbReference type="ARBA" id="ARBA00012363"/>
    </source>
</evidence>
<evidence type="ECO:0000313" key="8">
    <source>
        <dbReference type="EMBL" id="ETI98993.1"/>
    </source>
</evidence>
<dbReference type="Gene3D" id="3.90.228.20">
    <property type="match status" value="1"/>
</dbReference>
<comment type="similarity">
    <text evidence="2">Belongs to the phosphoenolpyruvate carboxykinase (ATP) family.</text>
</comment>
<dbReference type="Pfam" id="PF01293">
    <property type="entry name" value="PEPCK_ATP"/>
    <property type="match status" value="1"/>
</dbReference>
<dbReference type="EMBL" id="AZMJ01000523">
    <property type="protein sequence ID" value="ETI98993.1"/>
    <property type="molecule type" value="Genomic_DNA"/>
</dbReference>
<dbReference type="GO" id="GO:0005524">
    <property type="term" value="F:ATP binding"/>
    <property type="evidence" value="ECO:0007669"/>
    <property type="project" value="UniProtKB-KW"/>
</dbReference>
<organism evidence="8 9">
    <name type="scientific">Veillonella dispar DORA_11</name>
    <dbReference type="NCBI Taxonomy" id="1403949"/>
    <lineage>
        <taxon>Bacteria</taxon>
        <taxon>Bacillati</taxon>
        <taxon>Bacillota</taxon>
        <taxon>Negativicutes</taxon>
        <taxon>Veillonellales</taxon>
        <taxon>Veillonellaceae</taxon>
        <taxon>Veillonella</taxon>
    </lineage>
</organism>
<protein>
    <recommendedName>
        <fullName evidence="3">phosphoenolpyruvate carboxykinase (ATP)</fullName>
        <ecNumber evidence="3">4.1.1.49</ecNumber>
    </recommendedName>
</protein>
<dbReference type="SUPFAM" id="SSF68923">
    <property type="entry name" value="PEP carboxykinase N-terminal domain"/>
    <property type="match status" value="1"/>
</dbReference>
<dbReference type="InterPro" id="IPR008210">
    <property type="entry name" value="PEP_carboxykinase_N"/>
</dbReference>